<organism evidence="5 6">
    <name type="scientific">Cryoendolithus antarcticus</name>
    <dbReference type="NCBI Taxonomy" id="1507870"/>
    <lineage>
        <taxon>Eukaryota</taxon>
        <taxon>Fungi</taxon>
        <taxon>Dikarya</taxon>
        <taxon>Ascomycota</taxon>
        <taxon>Pezizomycotina</taxon>
        <taxon>Dothideomycetes</taxon>
        <taxon>Dothideomycetidae</taxon>
        <taxon>Cladosporiales</taxon>
        <taxon>Cladosporiaceae</taxon>
        <taxon>Cryoendolithus</taxon>
    </lineage>
</organism>
<feature type="region of interest" description="Disordered" evidence="3">
    <location>
        <begin position="776"/>
        <end position="804"/>
    </location>
</feature>
<dbReference type="Gene3D" id="1.20.920.10">
    <property type="entry name" value="Bromodomain-like"/>
    <property type="match status" value="1"/>
</dbReference>
<feature type="compositionally biased region" description="Low complexity" evidence="3">
    <location>
        <begin position="196"/>
        <end position="206"/>
    </location>
</feature>
<feature type="compositionally biased region" description="Pro residues" evidence="3">
    <location>
        <begin position="520"/>
        <end position="535"/>
    </location>
</feature>
<dbReference type="InterPro" id="IPR001487">
    <property type="entry name" value="Bromodomain"/>
</dbReference>
<dbReference type="GO" id="GO:0006325">
    <property type="term" value="P:chromatin organization"/>
    <property type="evidence" value="ECO:0007669"/>
    <property type="project" value="UniProtKB-ARBA"/>
</dbReference>
<feature type="compositionally biased region" description="Low complexity" evidence="3">
    <location>
        <begin position="271"/>
        <end position="302"/>
    </location>
</feature>
<dbReference type="AlphaFoldDB" id="A0A1V8TNI2"/>
<dbReference type="InParanoid" id="A0A1V8TNI2"/>
<keyword evidence="6" id="KW-1185">Reference proteome</keyword>
<feature type="compositionally biased region" description="Low complexity" evidence="3">
    <location>
        <begin position="333"/>
        <end position="347"/>
    </location>
</feature>
<dbReference type="PROSITE" id="PS50014">
    <property type="entry name" value="BROMODOMAIN_2"/>
    <property type="match status" value="1"/>
</dbReference>
<feature type="region of interest" description="Disordered" evidence="3">
    <location>
        <begin position="84"/>
        <end position="104"/>
    </location>
</feature>
<feature type="region of interest" description="Disordered" evidence="3">
    <location>
        <begin position="188"/>
        <end position="634"/>
    </location>
</feature>
<evidence type="ECO:0000313" key="6">
    <source>
        <dbReference type="Proteomes" id="UP000192596"/>
    </source>
</evidence>
<feature type="compositionally biased region" description="Pro residues" evidence="3">
    <location>
        <begin position="373"/>
        <end position="385"/>
    </location>
</feature>
<evidence type="ECO:0000313" key="5">
    <source>
        <dbReference type="EMBL" id="OQO12864.1"/>
    </source>
</evidence>
<dbReference type="InterPro" id="IPR036427">
    <property type="entry name" value="Bromodomain-like_sf"/>
</dbReference>
<dbReference type="OrthoDB" id="21449at2759"/>
<feature type="compositionally biased region" description="Low complexity" evidence="3">
    <location>
        <begin position="594"/>
        <end position="607"/>
    </location>
</feature>
<feature type="compositionally biased region" description="Polar residues" evidence="3">
    <location>
        <begin position="552"/>
        <end position="588"/>
    </location>
</feature>
<reference evidence="6" key="1">
    <citation type="submission" date="2017-03" db="EMBL/GenBank/DDBJ databases">
        <title>Genomes of endolithic fungi from Antarctica.</title>
        <authorList>
            <person name="Coleine C."/>
            <person name="Masonjones S."/>
            <person name="Stajich J.E."/>
        </authorList>
    </citation>
    <scope>NUCLEOTIDE SEQUENCE [LARGE SCALE GENOMIC DNA]</scope>
    <source>
        <strain evidence="6">CCFEE 5527</strain>
    </source>
</reference>
<feature type="region of interest" description="Disordered" evidence="3">
    <location>
        <begin position="135"/>
        <end position="159"/>
    </location>
</feature>
<accession>A0A1V8TNI2</accession>
<evidence type="ECO:0000256" key="2">
    <source>
        <dbReference type="PROSITE-ProRule" id="PRU00035"/>
    </source>
</evidence>
<dbReference type="GO" id="GO:0035267">
    <property type="term" value="C:NuA4 histone acetyltransferase complex"/>
    <property type="evidence" value="ECO:0007669"/>
    <property type="project" value="TreeGrafter"/>
</dbReference>
<name>A0A1V8TNI2_9PEZI</name>
<protein>
    <recommendedName>
        <fullName evidence="4">Bromo domain-containing protein</fullName>
    </recommendedName>
</protein>
<evidence type="ECO:0000256" key="1">
    <source>
        <dbReference type="ARBA" id="ARBA00023117"/>
    </source>
</evidence>
<keyword evidence="1 2" id="KW-0103">Bromodomain</keyword>
<dbReference type="STRING" id="1507870.A0A1V8TNI2"/>
<evidence type="ECO:0000256" key="3">
    <source>
        <dbReference type="SAM" id="MobiDB-lite"/>
    </source>
</evidence>
<gene>
    <name evidence="5" type="ORF">B0A48_02328</name>
</gene>
<feature type="domain" description="Bromo" evidence="4">
    <location>
        <begin position="654"/>
        <end position="755"/>
    </location>
</feature>
<feature type="compositionally biased region" description="Polar residues" evidence="3">
    <location>
        <begin position="419"/>
        <end position="429"/>
    </location>
</feature>
<comment type="caution">
    <text evidence="5">The sequence shown here is derived from an EMBL/GenBank/DDBJ whole genome shotgun (WGS) entry which is preliminary data.</text>
</comment>
<dbReference type="SUPFAM" id="SSF47370">
    <property type="entry name" value="Bromodomain"/>
    <property type="match status" value="1"/>
</dbReference>
<sequence length="804" mass="87429">MSASHQYTPLESLLLFQALRANPSQHVDFTKIAEDLQAIPLVTSDSSYDATRLTSDALRDLYLGLLKEEAKADLERQLAQDDVAHVNGDASPGSRKRKLASPKIPTVREAAQHTHLIPKLVTRLYSRYRENAVSDIRQHERRHDAATRELEEVKAGKLDERLQKQQELTSPKPSSAAHTQPALVRRDFTQAGNGGSPPSARASAEPAAPPRYSQAKIDAVINHGPEPQDNHGSHRRTSSNTTLPPLSEMAPQSPRFGIPPRLPSGQSTSQATPYSPHHAHPPSALGSPHLQHSLSRPSSSPRPILPPPAGMKLMPTGHLPGSPNMHVPPPNLPYQQQYAPPQQYPAPHRMASNGAPAHDWQHRAYSANHAPHPGTPQPYYQPPQPAYGDRRSSYTPSHGQPAYQAPPHHAGGRMLPPFQVSQQDAATTYQSPQPPSQQYVQRGQQTPQYAPRPPQTYTQPAPATAPRLHSQSSQPHLVSDIVTALATPPRLLAQPLWKSERKPRSRQGPGSPTAPAAEPLSPPKPHAPTPAPPTTSPQTRRSGRNAIREASAVSSTVDGSRMPTRSHSVSSQTSRRPKQSPATTSHMPSSPAPTTAKRTTRRNTITRDAPPSATSSKRKRGSPFATPVPQAPRTTIMATRSLGRMSAPLLADLQSHKHGSRFAQPVRARDAEGYTDIIKQPQDLKSIRAAINAGSRFVVSITPADGDVSAGAVEIPLTEDVVPPKGIVNGAQLEKEVLRMLANAVMFNPGEDGMVADTREMFEDVEERVKEWRGTEREVVEDGASAVEESVEDVEEGRGKRRKL</sequence>
<feature type="compositionally biased region" description="Low complexity" evidence="3">
    <location>
        <begin position="444"/>
        <end position="467"/>
    </location>
</feature>
<dbReference type="EMBL" id="NAJO01000004">
    <property type="protein sequence ID" value="OQO12864.1"/>
    <property type="molecule type" value="Genomic_DNA"/>
</dbReference>
<evidence type="ECO:0000259" key="4">
    <source>
        <dbReference type="PROSITE" id="PS50014"/>
    </source>
</evidence>
<dbReference type="PANTHER" id="PTHR15398">
    <property type="entry name" value="BROMODOMAIN-CONTAINING PROTEIN 8"/>
    <property type="match status" value="1"/>
</dbReference>
<dbReference type="PANTHER" id="PTHR15398:SF4">
    <property type="entry name" value="BROMODOMAIN-CONTAINING PROTEIN 8 ISOFORM X1"/>
    <property type="match status" value="1"/>
</dbReference>
<dbReference type="Proteomes" id="UP000192596">
    <property type="component" value="Unassembled WGS sequence"/>
</dbReference>
<proteinExistence type="predicted"/>